<evidence type="ECO:0000313" key="2">
    <source>
        <dbReference type="EMBL" id="KAJ1152611.1"/>
    </source>
</evidence>
<sequence length="182" mass="21338">MPRTQTRDRKEKKQEGSCKEVSSRPFNIEDHVEELEDVIRHLDQRYSEQEETHRPDTEEERVVVANDWEDAKNATETQGGEKEVQHLQGPQRSQQKDESPSHIPRGMWLAQARARLLRRRDNKVLGGGWHLQRAVLDMKDMFFDCIQTHKEPESIGNSWFLYWPSGLSISNLLGKVLQLFYV</sequence>
<dbReference type="AlphaFoldDB" id="A0AAV7RJG9"/>
<reference evidence="2" key="1">
    <citation type="journal article" date="2022" name="bioRxiv">
        <title>Sequencing and chromosome-scale assembly of the giantPleurodeles waltlgenome.</title>
        <authorList>
            <person name="Brown T."/>
            <person name="Elewa A."/>
            <person name="Iarovenko S."/>
            <person name="Subramanian E."/>
            <person name="Araus A.J."/>
            <person name="Petzold A."/>
            <person name="Susuki M."/>
            <person name="Suzuki K.-i.T."/>
            <person name="Hayashi T."/>
            <person name="Toyoda A."/>
            <person name="Oliveira C."/>
            <person name="Osipova E."/>
            <person name="Leigh N.D."/>
            <person name="Simon A."/>
            <person name="Yun M.H."/>
        </authorList>
    </citation>
    <scope>NUCLEOTIDE SEQUENCE</scope>
    <source>
        <strain evidence="2">20211129_DDA</strain>
        <tissue evidence="2">Liver</tissue>
    </source>
</reference>
<feature type="region of interest" description="Disordered" evidence="1">
    <location>
        <begin position="1"/>
        <end position="30"/>
    </location>
</feature>
<feature type="compositionally biased region" description="Basic and acidic residues" evidence="1">
    <location>
        <begin position="42"/>
        <end position="62"/>
    </location>
</feature>
<keyword evidence="3" id="KW-1185">Reference proteome</keyword>
<name>A0AAV7RJG9_PLEWA</name>
<comment type="caution">
    <text evidence="2">The sequence shown here is derived from an EMBL/GenBank/DDBJ whole genome shotgun (WGS) entry which is preliminary data.</text>
</comment>
<gene>
    <name evidence="2" type="ORF">NDU88_005386</name>
</gene>
<evidence type="ECO:0000256" key="1">
    <source>
        <dbReference type="SAM" id="MobiDB-lite"/>
    </source>
</evidence>
<organism evidence="2 3">
    <name type="scientific">Pleurodeles waltl</name>
    <name type="common">Iberian ribbed newt</name>
    <dbReference type="NCBI Taxonomy" id="8319"/>
    <lineage>
        <taxon>Eukaryota</taxon>
        <taxon>Metazoa</taxon>
        <taxon>Chordata</taxon>
        <taxon>Craniata</taxon>
        <taxon>Vertebrata</taxon>
        <taxon>Euteleostomi</taxon>
        <taxon>Amphibia</taxon>
        <taxon>Batrachia</taxon>
        <taxon>Caudata</taxon>
        <taxon>Salamandroidea</taxon>
        <taxon>Salamandridae</taxon>
        <taxon>Pleurodelinae</taxon>
        <taxon>Pleurodeles</taxon>
    </lineage>
</organism>
<dbReference type="EMBL" id="JANPWB010000009">
    <property type="protein sequence ID" value="KAJ1152611.1"/>
    <property type="molecule type" value="Genomic_DNA"/>
</dbReference>
<evidence type="ECO:0000313" key="3">
    <source>
        <dbReference type="Proteomes" id="UP001066276"/>
    </source>
</evidence>
<protein>
    <submittedName>
        <fullName evidence="2">Uncharacterized protein</fullName>
    </submittedName>
</protein>
<feature type="compositionally biased region" description="Basic and acidic residues" evidence="1">
    <location>
        <begin position="69"/>
        <end position="85"/>
    </location>
</feature>
<feature type="region of interest" description="Disordered" evidence="1">
    <location>
        <begin position="42"/>
        <end position="105"/>
    </location>
</feature>
<proteinExistence type="predicted"/>
<dbReference type="Proteomes" id="UP001066276">
    <property type="component" value="Chromosome 5"/>
</dbReference>
<accession>A0AAV7RJG9</accession>